<dbReference type="InterPro" id="IPR004305">
    <property type="entry name" value="Thiaminase-2/PQQC"/>
</dbReference>
<dbReference type="AlphaFoldDB" id="A0A2J6SXU4"/>
<evidence type="ECO:0000313" key="2">
    <source>
        <dbReference type="EMBL" id="PMD55598.1"/>
    </source>
</evidence>
<dbReference type="EMBL" id="KZ613854">
    <property type="protein sequence ID" value="PMD55598.1"/>
    <property type="molecule type" value="Genomic_DNA"/>
</dbReference>
<accession>A0A2J6SXU4</accession>
<name>A0A2J6SXU4_9HELO</name>
<dbReference type="Gene3D" id="1.20.910.10">
    <property type="entry name" value="Heme oxygenase-like"/>
    <property type="match status" value="1"/>
</dbReference>
<organism evidence="2 3">
    <name type="scientific">Hyaloscypha bicolor E</name>
    <dbReference type="NCBI Taxonomy" id="1095630"/>
    <lineage>
        <taxon>Eukaryota</taxon>
        <taxon>Fungi</taxon>
        <taxon>Dikarya</taxon>
        <taxon>Ascomycota</taxon>
        <taxon>Pezizomycotina</taxon>
        <taxon>Leotiomycetes</taxon>
        <taxon>Helotiales</taxon>
        <taxon>Hyaloscyphaceae</taxon>
        <taxon>Hyaloscypha</taxon>
        <taxon>Hyaloscypha bicolor</taxon>
    </lineage>
</organism>
<dbReference type="GO" id="GO:0006772">
    <property type="term" value="P:thiamine metabolic process"/>
    <property type="evidence" value="ECO:0007669"/>
    <property type="project" value="UniProtKB-ARBA"/>
</dbReference>
<feature type="domain" description="Thiaminase-2/PQQC" evidence="1">
    <location>
        <begin position="31"/>
        <end position="246"/>
    </location>
</feature>
<protein>
    <submittedName>
        <fullName evidence="2">Heme oxygenase-like protein</fullName>
    </submittedName>
</protein>
<dbReference type="GeneID" id="36589038"/>
<dbReference type="InParanoid" id="A0A2J6SXU4"/>
<dbReference type="OrthoDB" id="37730at2759"/>
<sequence>MPSPSSSQSKGFTDYLMTRDPEGFKKATQTPFLERAGKGTLDKRVLQQWLSQDRLYAQAYVRFASLLLANIRLPAAVDPEDVNEKLADLIVDSLTNIRLELRFFEHVAKKYGLDINAREGEASEAVKGYRELFFSTGEGIEAAKLPLLDGLVLLWATEKCYLEAWTYASSFSKGLEAREEEDADGGALRKEFIPNWTSPEFEAFVGKIGSFVDVLSEQESEGNVRVVQRMEELWRRVLDVEERFWPKIEA</sequence>
<keyword evidence="3" id="KW-1185">Reference proteome</keyword>
<dbReference type="PANTHER" id="PTHR41813:SF2">
    <property type="entry name" value="REGULATOR PAB1642, PUTATIVE (AFU_ORTHOLOGUE AFUA_3G11955)-RELATED"/>
    <property type="match status" value="1"/>
</dbReference>
<dbReference type="PANTHER" id="PTHR41813">
    <property type="entry name" value="REGULATOR PAB1642, PUTATIVE (AFU_ORTHOLOGUE AFUA_3G11955)-RELATED"/>
    <property type="match status" value="1"/>
</dbReference>
<reference evidence="2 3" key="1">
    <citation type="submission" date="2016-04" db="EMBL/GenBank/DDBJ databases">
        <title>A degradative enzymes factory behind the ericoid mycorrhizal symbiosis.</title>
        <authorList>
            <consortium name="DOE Joint Genome Institute"/>
            <person name="Martino E."/>
            <person name="Morin E."/>
            <person name="Grelet G."/>
            <person name="Kuo A."/>
            <person name="Kohler A."/>
            <person name="Daghino S."/>
            <person name="Barry K."/>
            <person name="Choi C."/>
            <person name="Cichocki N."/>
            <person name="Clum A."/>
            <person name="Copeland A."/>
            <person name="Hainaut M."/>
            <person name="Haridas S."/>
            <person name="Labutti K."/>
            <person name="Lindquist E."/>
            <person name="Lipzen A."/>
            <person name="Khouja H.-R."/>
            <person name="Murat C."/>
            <person name="Ohm R."/>
            <person name="Olson A."/>
            <person name="Spatafora J."/>
            <person name="Veneault-Fourrey C."/>
            <person name="Henrissat B."/>
            <person name="Grigoriev I."/>
            <person name="Martin F."/>
            <person name="Perotto S."/>
        </authorList>
    </citation>
    <scope>NUCLEOTIDE SEQUENCE [LARGE SCALE GENOMIC DNA]</scope>
    <source>
        <strain evidence="2 3">E</strain>
    </source>
</reference>
<evidence type="ECO:0000259" key="1">
    <source>
        <dbReference type="Pfam" id="PF03070"/>
    </source>
</evidence>
<dbReference type="Pfam" id="PF03070">
    <property type="entry name" value="TENA_THI-4"/>
    <property type="match status" value="1"/>
</dbReference>
<dbReference type="Proteomes" id="UP000235371">
    <property type="component" value="Unassembled WGS sequence"/>
</dbReference>
<dbReference type="STRING" id="1095630.A0A2J6SXU4"/>
<dbReference type="RefSeq" id="XP_024732502.1">
    <property type="nucleotide sequence ID" value="XM_024880961.1"/>
</dbReference>
<dbReference type="CDD" id="cd19357">
    <property type="entry name" value="TenA_E_At3g16990-like"/>
    <property type="match status" value="1"/>
</dbReference>
<gene>
    <name evidence="2" type="ORF">K444DRAFT_616638</name>
</gene>
<evidence type="ECO:0000313" key="3">
    <source>
        <dbReference type="Proteomes" id="UP000235371"/>
    </source>
</evidence>
<proteinExistence type="predicted"/>
<dbReference type="SUPFAM" id="SSF48613">
    <property type="entry name" value="Heme oxygenase-like"/>
    <property type="match status" value="1"/>
</dbReference>
<dbReference type="InterPro" id="IPR016084">
    <property type="entry name" value="Haem_Oase-like_multi-hlx"/>
</dbReference>
<dbReference type="InterPro" id="IPR053261">
    <property type="entry name" value="Polyketide-peptide_reg"/>
</dbReference>